<comment type="subcellular location">
    <subcellularLocation>
        <location evidence="2">Cytoplasm</location>
    </subcellularLocation>
    <subcellularLocation>
        <location evidence="1">Nucleus</location>
    </subcellularLocation>
</comment>
<reference evidence="12 13" key="1">
    <citation type="submission" date="2023-12" db="EMBL/GenBank/DDBJ databases">
        <title>A high-quality genome assembly for Dillenia turbinata (Dilleniales).</title>
        <authorList>
            <person name="Chanderbali A."/>
        </authorList>
    </citation>
    <scope>NUCLEOTIDE SEQUENCE [LARGE SCALE GENOMIC DNA]</scope>
    <source>
        <strain evidence="12">LSX21</strain>
        <tissue evidence="12">Leaf</tissue>
    </source>
</reference>
<keyword evidence="7" id="KW-0539">Nucleus</keyword>
<organism evidence="12 13">
    <name type="scientific">Dillenia turbinata</name>
    <dbReference type="NCBI Taxonomy" id="194707"/>
    <lineage>
        <taxon>Eukaryota</taxon>
        <taxon>Viridiplantae</taxon>
        <taxon>Streptophyta</taxon>
        <taxon>Embryophyta</taxon>
        <taxon>Tracheophyta</taxon>
        <taxon>Spermatophyta</taxon>
        <taxon>Magnoliopsida</taxon>
        <taxon>eudicotyledons</taxon>
        <taxon>Gunneridae</taxon>
        <taxon>Pentapetalae</taxon>
        <taxon>Dilleniales</taxon>
        <taxon>Dilleniaceae</taxon>
        <taxon>Dillenia</taxon>
    </lineage>
</organism>
<evidence type="ECO:0000313" key="13">
    <source>
        <dbReference type="Proteomes" id="UP001370490"/>
    </source>
</evidence>
<dbReference type="PANTHER" id="PTHR48025:SF1">
    <property type="entry name" value="RRM DOMAIN-CONTAINING PROTEIN"/>
    <property type="match status" value="1"/>
</dbReference>
<feature type="domain" description="RRM" evidence="11">
    <location>
        <begin position="202"/>
        <end position="279"/>
    </location>
</feature>
<dbReference type="InterPro" id="IPR000504">
    <property type="entry name" value="RRM_dom"/>
</dbReference>
<dbReference type="AlphaFoldDB" id="A0AAN8UJW9"/>
<keyword evidence="6 9" id="KW-0694">RNA-binding</keyword>
<dbReference type="InterPro" id="IPR050502">
    <property type="entry name" value="Euk_RNA-bind_prot"/>
</dbReference>
<name>A0AAN8UJW9_9MAGN</name>
<evidence type="ECO:0000256" key="10">
    <source>
        <dbReference type="SAM" id="MobiDB-lite"/>
    </source>
</evidence>
<dbReference type="InterPro" id="IPR003954">
    <property type="entry name" value="RRM_euk-type"/>
</dbReference>
<dbReference type="GO" id="GO:0005737">
    <property type="term" value="C:cytoplasm"/>
    <property type="evidence" value="ECO:0007669"/>
    <property type="project" value="UniProtKB-SubCell"/>
</dbReference>
<feature type="compositionally biased region" description="Low complexity" evidence="10">
    <location>
        <begin position="549"/>
        <end position="565"/>
    </location>
</feature>
<evidence type="ECO:0000256" key="8">
    <source>
        <dbReference type="ARBA" id="ARBA00054110"/>
    </source>
</evidence>
<dbReference type="GO" id="GO:0003729">
    <property type="term" value="F:mRNA binding"/>
    <property type="evidence" value="ECO:0007669"/>
    <property type="project" value="TreeGrafter"/>
</dbReference>
<feature type="region of interest" description="Disordered" evidence="10">
    <location>
        <begin position="548"/>
        <end position="579"/>
    </location>
</feature>
<dbReference type="SMART" id="SM00360">
    <property type="entry name" value="RRM"/>
    <property type="match status" value="4"/>
</dbReference>
<evidence type="ECO:0000256" key="4">
    <source>
        <dbReference type="ARBA" id="ARBA00022490"/>
    </source>
</evidence>
<dbReference type="EMBL" id="JBAMMX010000028">
    <property type="protein sequence ID" value="KAK6911983.1"/>
    <property type="molecule type" value="Genomic_DNA"/>
</dbReference>
<comment type="caution">
    <text evidence="12">The sequence shown here is derived from an EMBL/GenBank/DDBJ whole genome shotgun (WGS) entry which is preliminary data.</text>
</comment>
<evidence type="ECO:0000256" key="3">
    <source>
        <dbReference type="ARBA" id="ARBA00008557"/>
    </source>
</evidence>
<dbReference type="InterPro" id="IPR035979">
    <property type="entry name" value="RBD_domain_sf"/>
</dbReference>
<evidence type="ECO:0000313" key="12">
    <source>
        <dbReference type="EMBL" id="KAK6911983.1"/>
    </source>
</evidence>
<accession>A0AAN8UJW9</accession>
<dbReference type="SMART" id="SM00361">
    <property type="entry name" value="RRM_1"/>
    <property type="match status" value="4"/>
</dbReference>
<keyword evidence="5" id="KW-0677">Repeat</keyword>
<dbReference type="FunFam" id="3.30.70.330:FF:000500">
    <property type="entry name" value="Polyadenylate-binding protein"/>
    <property type="match status" value="1"/>
</dbReference>
<dbReference type="PANTHER" id="PTHR48025">
    <property type="entry name" value="OS02G0815200 PROTEIN"/>
    <property type="match status" value="1"/>
</dbReference>
<dbReference type="PROSITE" id="PS50102">
    <property type="entry name" value="RRM"/>
    <property type="match status" value="4"/>
</dbReference>
<evidence type="ECO:0000256" key="9">
    <source>
        <dbReference type="PROSITE-ProRule" id="PRU00176"/>
    </source>
</evidence>
<dbReference type="SUPFAM" id="SSF54928">
    <property type="entry name" value="RNA-binding domain, RBD"/>
    <property type="match status" value="3"/>
</dbReference>
<keyword evidence="4" id="KW-0963">Cytoplasm</keyword>
<keyword evidence="13" id="KW-1185">Reference proteome</keyword>
<comment type="function">
    <text evidence="8">Binds the poly(A) tail of mRNA. Appears to be an important mediator of the multiple roles of the poly(A) tail in mRNA biogenesis, stability and translation.</text>
</comment>
<evidence type="ECO:0000256" key="2">
    <source>
        <dbReference type="ARBA" id="ARBA00004496"/>
    </source>
</evidence>
<dbReference type="InterPro" id="IPR012677">
    <property type="entry name" value="Nucleotide-bd_a/b_plait_sf"/>
</dbReference>
<gene>
    <name evidence="12" type="ORF">RJ641_024076</name>
</gene>
<protein>
    <submittedName>
        <fullName evidence="12">RNA recognition motif domain</fullName>
    </submittedName>
</protein>
<dbReference type="Gene3D" id="3.30.70.330">
    <property type="match status" value="4"/>
</dbReference>
<feature type="domain" description="RRM" evidence="11">
    <location>
        <begin position="112"/>
        <end position="188"/>
    </location>
</feature>
<evidence type="ECO:0000256" key="5">
    <source>
        <dbReference type="ARBA" id="ARBA00022737"/>
    </source>
</evidence>
<dbReference type="CDD" id="cd12380">
    <property type="entry name" value="RRM3_I_PABPs"/>
    <property type="match status" value="1"/>
</dbReference>
<evidence type="ECO:0000256" key="6">
    <source>
        <dbReference type="ARBA" id="ARBA00022884"/>
    </source>
</evidence>
<evidence type="ECO:0000256" key="7">
    <source>
        <dbReference type="ARBA" id="ARBA00023242"/>
    </source>
</evidence>
<dbReference type="Proteomes" id="UP001370490">
    <property type="component" value="Unassembled WGS sequence"/>
</dbReference>
<dbReference type="Pfam" id="PF00076">
    <property type="entry name" value="RRM_1"/>
    <property type="match status" value="4"/>
</dbReference>
<proteinExistence type="inferred from homology"/>
<evidence type="ECO:0000259" key="11">
    <source>
        <dbReference type="PROSITE" id="PS50102"/>
    </source>
</evidence>
<sequence>MVEMAVVGASSEPTMQTPAMKKASLYVGDLDPEVSEAELIQAFCARGVESIASAKVCRDFNGNSLCYAYINFYSASAAAKALACLNHTKVRGKPMRIMWTERDPSTRKTGVANLFVKNLPPLVNSGRLQSIFCKFGTILSCKVAEENGRSKEFGFVQFELEESAHAAIKSLHDTMLEGRKLYVSKFMKKSERKPAAEEPKFTNVYVKNLDEDLTEDLLREKFSKFGKTCSVVIMKNSDGKSRGFGFVNFESSEDAQKAVQAMNGALLGSKHLYVGRAQRKAEREELLKHEFGKMHNYQSDKLMASNLYVKHLNSDVDDKTLHELFSPYGHVTSAKVMQYTYGSSKGFGFVCFSTPEEAKKALEALHGTHFHGATLCVTHAQRKQDRQKQLEKYHIPQQNHVKSTNWDYHSADLHRPQQSYCPLTPVNTVSHINAYQPIMCQFTGQNDGVTLPCRLQDSLKAHRYDSQRQTQQGIAKEGVSGYSIYHGTSAPYWLLQQRVNYQKFGMQNDNRSGSIKVDYRGNRPTGRSKNGLTDTNSFIIVKSPAKGISSASTSTTHTSASTAESPKVMMAGTSVVDES</sequence>
<evidence type="ECO:0000256" key="1">
    <source>
        <dbReference type="ARBA" id="ARBA00004123"/>
    </source>
</evidence>
<comment type="similarity">
    <text evidence="3">Belongs to the polyadenylate-binding protein type-1 family.</text>
</comment>
<feature type="domain" description="RRM" evidence="11">
    <location>
        <begin position="23"/>
        <end position="102"/>
    </location>
</feature>
<dbReference type="GO" id="GO:0005634">
    <property type="term" value="C:nucleus"/>
    <property type="evidence" value="ECO:0007669"/>
    <property type="project" value="UniProtKB-SubCell"/>
</dbReference>
<feature type="domain" description="RRM" evidence="11">
    <location>
        <begin position="305"/>
        <end position="382"/>
    </location>
</feature>